<comment type="caution">
    <text evidence="4">The sequence shown here is derived from an EMBL/GenBank/DDBJ whole genome shotgun (WGS) entry which is preliminary data.</text>
</comment>
<dbReference type="InterPro" id="IPR013249">
    <property type="entry name" value="RNA_pol_sigma70_r4_t2"/>
</dbReference>
<dbReference type="SUPFAM" id="SSF88659">
    <property type="entry name" value="Sigma3 and sigma4 domains of RNA polymerase sigma factors"/>
    <property type="match status" value="1"/>
</dbReference>
<evidence type="ECO:0000259" key="1">
    <source>
        <dbReference type="Pfam" id="PF04542"/>
    </source>
</evidence>
<dbReference type="Pfam" id="PF08281">
    <property type="entry name" value="Sigma70_r4_2"/>
    <property type="match status" value="1"/>
</dbReference>
<dbReference type="InterPro" id="IPR014284">
    <property type="entry name" value="RNA_pol_sigma-70_dom"/>
</dbReference>
<dbReference type="EMBL" id="JAVDXT010000002">
    <property type="protein sequence ID" value="MDR7378263.1"/>
    <property type="molecule type" value="Genomic_DNA"/>
</dbReference>
<dbReference type="InterPro" id="IPR007627">
    <property type="entry name" value="RNA_pol_sigma70_r2"/>
</dbReference>
<dbReference type="Proteomes" id="UP001180487">
    <property type="component" value="Unassembled WGS sequence"/>
</dbReference>
<protein>
    <submittedName>
        <fullName evidence="4">RNA polymerase sigma factor (Sigma-70 family)</fullName>
    </submittedName>
</protein>
<dbReference type="Gene3D" id="1.10.10.10">
    <property type="entry name" value="Winged helix-like DNA-binding domain superfamily/Winged helix DNA-binding domain"/>
    <property type="match status" value="1"/>
</dbReference>
<dbReference type="InterPro" id="IPR013325">
    <property type="entry name" value="RNA_pol_sigma_r2"/>
</dbReference>
<dbReference type="InterPro" id="IPR013324">
    <property type="entry name" value="RNA_pol_sigma_r3/r4-like"/>
</dbReference>
<sequence>MPPVHASTASSAFEASYPALVRFLARRTGNAEDARDLAHDTWLRLATGRAPDDGVRHAPAYVFGAAQNLAIDHQRRGQHRAELVDAAALLVPTHTQDIADQLAHRQALQAVERALQALPERTRSVFLAHRLEGTGHDALAAQFGVSRSAIERDVQRAHTQVQLAMERWHGTPHAPQRRRGLGALLGVLGLASAGPLLWGVWQQQVLQWQQALATRRGQQLQQTWPDGSTLALDADTAVQARFYGARRQVALLRGAVFFAVAHDAQRPFTVQAGDTLVTVLGTRFSVERDGATVRVAVESGRVQVEPHPGATAILLGAGESLSLGPQGLQRGTAKQVAPWRNGWLSFERTPLSQVAERLNRYRNQAIQVDGAVAALPVSGEIRIAQADEWLRLLPRVLPVQVLRHEPGTVQLVAR</sequence>
<evidence type="ECO:0000313" key="4">
    <source>
        <dbReference type="EMBL" id="MDR7378263.1"/>
    </source>
</evidence>
<keyword evidence="5" id="KW-1185">Reference proteome</keyword>
<dbReference type="PANTHER" id="PTHR30273">
    <property type="entry name" value="PERIPLASMIC SIGNAL SENSOR AND SIGMA FACTOR ACTIVATOR FECR-RELATED"/>
    <property type="match status" value="1"/>
</dbReference>
<evidence type="ECO:0000313" key="5">
    <source>
        <dbReference type="Proteomes" id="UP001180487"/>
    </source>
</evidence>
<gene>
    <name evidence="4" type="ORF">J2X19_002942</name>
</gene>
<dbReference type="SUPFAM" id="SSF88946">
    <property type="entry name" value="Sigma2 domain of RNA polymerase sigma factors"/>
    <property type="match status" value="1"/>
</dbReference>
<dbReference type="Gene3D" id="3.55.50.30">
    <property type="match status" value="1"/>
</dbReference>
<reference evidence="4 5" key="1">
    <citation type="submission" date="2023-07" db="EMBL/GenBank/DDBJ databases">
        <title>Sorghum-associated microbial communities from plants grown in Nebraska, USA.</title>
        <authorList>
            <person name="Schachtman D."/>
        </authorList>
    </citation>
    <scope>NUCLEOTIDE SEQUENCE [LARGE SCALE GENOMIC DNA]</scope>
    <source>
        <strain evidence="4 5">BE313</strain>
    </source>
</reference>
<feature type="domain" description="FecR protein" evidence="2">
    <location>
        <begin position="212"/>
        <end position="303"/>
    </location>
</feature>
<dbReference type="InterPro" id="IPR036388">
    <property type="entry name" value="WH-like_DNA-bd_sf"/>
</dbReference>
<dbReference type="Gene3D" id="2.60.120.1440">
    <property type="match status" value="1"/>
</dbReference>
<dbReference type="InterPro" id="IPR006860">
    <property type="entry name" value="FecR"/>
</dbReference>
<proteinExistence type="predicted"/>
<dbReference type="Pfam" id="PF04773">
    <property type="entry name" value="FecR"/>
    <property type="match status" value="1"/>
</dbReference>
<dbReference type="NCBIfam" id="TIGR02937">
    <property type="entry name" value="sigma70-ECF"/>
    <property type="match status" value="1"/>
</dbReference>
<dbReference type="RefSeq" id="WP_310374232.1">
    <property type="nucleotide sequence ID" value="NZ_JAVDXT010000002.1"/>
</dbReference>
<name>A0ABU2CAB6_9BURK</name>
<organism evidence="4 5">
    <name type="scientific">Rhodoferax ferrireducens</name>
    <dbReference type="NCBI Taxonomy" id="192843"/>
    <lineage>
        <taxon>Bacteria</taxon>
        <taxon>Pseudomonadati</taxon>
        <taxon>Pseudomonadota</taxon>
        <taxon>Betaproteobacteria</taxon>
        <taxon>Burkholderiales</taxon>
        <taxon>Comamonadaceae</taxon>
        <taxon>Rhodoferax</taxon>
    </lineage>
</organism>
<evidence type="ECO:0000259" key="3">
    <source>
        <dbReference type="Pfam" id="PF08281"/>
    </source>
</evidence>
<dbReference type="PANTHER" id="PTHR30273:SF2">
    <property type="entry name" value="PROTEIN FECR"/>
    <property type="match status" value="1"/>
</dbReference>
<feature type="domain" description="RNA polymerase sigma factor 70 region 4 type 2" evidence="3">
    <location>
        <begin position="109"/>
        <end position="157"/>
    </location>
</feature>
<evidence type="ECO:0000259" key="2">
    <source>
        <dbReference type="Pfam" id="PF04773"/>
    </source>
</evidence>
<accession>A0ABU2CAB6</accession>
<dbReference type="Pfam" id="PF04542">
    <property type="entry name" value="Sigma70_r2"/>
    <property type="match status" value="1"/>
</dbReference>
<dbReference type="Gene3D" id="1.10.1740.10">
    <property type="match status" value="1"/>
</dbReference>
<feature type="domain" description="RNA polymerase sigma-70 region 2" evidence="1">
    <location>
        <begin position="13"/>
        <end position="78"/>
    </location>
</feature>
<dbReference type="InterPro" id="IPR012373">
    <property type="entry name" value="Ferrdict_sens_TM"/>
</dbReference>